<dbReference type="AlphaFoldDB" id="A0A8T1K569"/>
<dbReference type="Proteomes" id="UP000736787">
    <property type="component" value="Unassembled WGS sequence"/>
</dbReference>
<proteinExistence type="predicted"/>
<accession>A0A8T1K569</accession>
<reference evidence="1" key="1">
    <citation type="submission" date="2018-10" db="EMBL/GenBank/DDBJ databases">
        <title>Effector identification in a new, highly contiguous assembly of the strawberry crown rot pathogen Phytophthora cactorum.</title>
        <authorList>
            <person name="Armitage A.D."/>
            <person name="Nellist C.F."/>
            <person name="Bates H."/>
            <person name="Vickerstaff R.J."/>
            <person name="Harrison R.J."/>
        </authorList>
    </citation>
    <scope>NUCLEOTIDE SEQUENCE</scope>
    <source>
        <strain evidence="1">4040</strain>
    </source>
</reference>
<organism evidence="1 2">
    <name type="scientific">Phytophthora cactorum</name>
    <dbReference type="NCBI Taxonomy" id="29920"/>
    <lineage>
        <taxon>Eukaryota</taxon>
        <taxon>Sar</taxon>
        <taxon>Stramenopiles</taxon>
        <taxon>Oomycota</taxon>
        <taxon>Peronosporomycetes</taxon>
        <taxon>Peronosporales</taxon>
        <taxon>Peronosporaceae</taxon>
        <taxon>Phytophthora</taxon>
    </lineage>
</organism>
<name>A0A8T1K569_9STRA</name>
<evidence type="ECO:0000313" key="1">
    <source>
        <dbReference type="EMBL" id="KAG2886371.1"/>
    </source>
</evidence>
<protein>
    <submittedName>
        <fullName evidence="1">Uncharacterized protein</fullName>
    </submittedName>
</protein>
<comment type="caution">
    <text evidence="1">The sequence shown here is derived from an EMBL/GenBank/DDBJ whole genome shotgun (WGS) entry which is preliminary data.</text>
</comment>
<gene>
    <name evidence="1" type="ORF">PC117_g25396</name>
</gene>
<dbReference type="EMBL" id="RCMK01001956">
    <property type="protein sequence ID" value="KAG2886371.1"/>
    <property type="molecule type" value="Genomic_DNA"/>
</dbReference>
<sequence>MRYHPRLANDRRDARVEFVASQFAGTSRWSRFGLRHSITDTPEPTAA</sequence>
<evidence type="ECO:0000313" key="2">
    <source>
        <dbReference type="Proteomes" id="UP000736787"/>
    </source>
</evidence>